<dbReference type="AlphaFoldDB" id="A0AAV0WR73"/>
<comment type="caution">
    <text evidence="1">The sequence shown here is derived from an EMBL/GenBank/DDBJ whole genome shotgun (WGS) entry which is preliminary data.</text>
</comment>
<evidence type="ECO:0000313" key="1">
    <source>
        <dbReference type="EMBL" id="CAI6358052.1"/>
    </source>
</evidence>
<dbReference type="Proteomes" id="UP001160148">
    <property type="component" value="Unassembled WGS sequence"/>
</dbReference>
<evidence type="ECO:0000313" key="2">
    <source>
        <dbReference type="Proteomes" id="UP001160148"/>
    </source>
</evidence>
<protein>
    <submittedName>
        <fullName evidence="1">Uncharacterized protein</fullName>
    </submittedName>
</protein>
<sequence length="158" mass="17908">MVNGDIEVIFDCDNIIQPDSDTENVGQQNNPILIIVPPDGQLPSSSGTQAINSEKEDNIENIILSLKVTDFIQVKYLYDKNTKKSTFKHFVCQIKTITKSIKGLIFISSFMRGYKGSKSTFVYPDVEDIMEVTAENIVKKLQIIHEKRGKYMFNTLLP</sequence>
<proteinExistence type="predicted"/>
<accession>A0AAV0WR73</accession>
<name>A0AAV0WR73_9HEMI</name>
<gene>
    <name evidence="1" type="ORF">MEUPH1_LOCUS13612</name>
</gene>
<organism evidence="1 2">
    <name type="scientific">Macrosiphum euphorbiae</name>
    <name type="common">potato aphid</name>
    <dbReference type="NCBI Taxonomy" id="13131"/>
    <lineage>
        <taxon>Eukaryota</taxon>
        <taxon>Metazoa</taxon>
        <taxon>Ecdysozoa</taxon>
        <taxon>Arthropoda</taxon>
        <taxon>Hexapoda</taxon>
        <taxon>Insecta</taxon>
        <taxon>Pterygota</taxon>
        <taxon>Neoptera</taxon>
        <taxon>Paraneoptera</taxon>
        <taxon>Hemiptera</taxon>
        <taxon>Sternorrhyncha</taxon>
        <taxon>Aphidomorpha</taxon>
        <taxon>Aphidoidea</taxon>
        <taxon>Aphididae</taxon>
        <taxon>Macrosiphini</taxon>
        <taxon>Macrosiphum</taxon>
    </lineage>
</organism>
<reference evidence="1 2" key="1">
    <citation type="submission" date="2023-01" db="EMBL/GenBank/DDBJ databases">
        <authorList>
            <person name="Whitehead M."/>
        </authorList>
    </citation>
    <scope>NUCLEOTIDE SEQUENCE [LARGE SCALE GENOMIC DNA]</scope>
</reference>
<dbReference type="EMBL" id="CARXXK010000002">
    <property type="protein sequence ID" value="CAI6358052.1"/>
    <property type="molecule type" value="Genomic_DNA"/>
</dbReference>
<keyword evidence="2" id="KW-1185">Reference proteome</keyword>